<gene>
    <name evidence="2" type="ORF">RND81_06G187100</name>
</gene>
<reference evidence="2" key="1">
    <citation type="submission" date="2024-03" db="EMBL/GenBank/DDBJ databases">
        <title>WGS assembly of Saponaria officinalis var. Norfolk2.</title>
        <authorList>
            <person name="Jenkins J."/>
            <person name="Shu S."/>
            <person name="Grimwood J."/>
            <person name="Barry K."/>
            <person name="Goodstein D."/>
            <person name="Schmutz J."/>
            <person name="Leebens-Mack J."/>
            <person name="Osbourn A."/>
        </authorList>
    </citation>
    <scope>NUCLEOTIDE SEQUENCE [LARGE SCALE GENOMIC DNA]</scope>
    <source>
        <strain evidence="2">JIC</strain>
    </source>
</reference>
<comment type="caution">
    <text evidence="2">The sequence shown here is derived from an EMBL/GenBank/DDBJ whole genome shotgun (WGS) entry which is preliminary data.</text>
</comment>
<dbReference type="EMBL" id="JBDFQZ010000006">
    <property type="protein sequence ID" value="KAK9715750.1"/>
    <property type="molecule type" value="Genomic_DNA"/>
</dbReference>
<dbReference type="AlphaFoldDB" id="A0AAW1KBY7"/>
<proteinExistence type="predicted"/>
<evidence type="ECO:0000313" key="3">
    <source>
        <dbReference type="Proteomes" id="UP001443914"/>
    </source>
</evidence>
<keyword evidence="1" id="KW-0677">Repeat</keyword>
<keyword evidence="3" id="KW-1185">Reference proteome</keyword>
<dbReference type="PANTHER" id="PTHR46710">
    <property type="entry name" value="ARM REPEAT PROTEIN INTERACTING WITH ABF2"/>
    <property type="match status" value="1"/>
</dbReference>
<dbReference type="PANTHER" id="PTHR46710:SF11">
    <property type="entry name" value="ARMADILLO BTB ARABIDOPSIS PROTEIN 1"/>
    <property type="match status" value="1"/>
</dbReference>
<dbReference type="InterPro" id="IPR044282">
    <property type="entry name" value="ABAP1/ARIA"/>
</dbReference>
<name>A0AAW1KBY7_SAPOF</name>
<dbReference type="InterPro" id="IPR000225">
    <property type="entry name" value="Armadillo"/>
</dbReference>
<dbReference type="Proteomes" id="UP001443914">
    <property type="component" value="Unassembled WGS sequence"/>
</dbReference>
<dbReference type="Pfam" id="PF00514">
    <property type="entry name" value="Arm"/>
    <property type="match status" value="1"/>
</dbReference>
<evidence type="ECO:0000313" key="2">
    <source>
        <dbReference type="EMBL" id="KAK9715750.1"/>
    </source>
</evidence>
<protein>
    <submittedName>
        <fullName evidence="2">Uncharacterized protein</fullName>
    </submittedName>
</protein>
<evidence type="ECO:0000256" key="1">
    <source>
        <dbReference type="ARBA" id="ARBA00022737"/>
    </source>
</evidence>
<organism evidence="2 3">
    <name type="scientific">Saponaria officinalis</name>
    <name type="common">Common soapwort</name>
    <name type="synonym">Lychnis saponaria</name>
    <dbReference type="NCBI Taxonomy" id="3572"/>
    <lineage>
        <taxon>Eukaryota</taxon>
        <taxon>Viridiplantae</taxon>
        <taxon>Streptophyta</taxon>
        <taxon>Embryophyta</taxon>
        <taxon>Tracheophyta</taxon>
        <taxon>Spermatophyta</taxon>
        <taxon>Magnoliopsida</taxon>
        <taxon>eudicotyledons</taxon>
        <taxon>Gunneridae</taxon>
        <taxon>Pentapetalae</taxon>
        <taxon>Caryophyllales</taxon>
        <taxon>Caryophyllaceae</taxon>
        <taxon>Caryophylleae</taxon>
        <taxon>Saponaria</taxon>
    </lineage>
</organism>
<accession>A0AAW1KBY7</accession>
<sequence>MVYLSIVEVFFTSSDHSKNEDMVSTIVDCGAVPALVMQLQSPPEDDCDMKVLEHEVEKGCAFALGLLAFKVFELFNTVIIF</sequence>